<feature type="transmembrane region" description="Helical" evidence="1">
    <location>
        <begin position="127"/>
        <end position="148"/>
    </location>
</feature>
<protein>
    <submittedName>
        <fullName evidence="2">Uncharacterized protein</fullName>
    </submittedName>
</protein>
<dbReference type="Proteomes" id="UP000480943">
    <property type="component" value="Unassembled WGS sequence"/>
</dbReference>
<reference evidence="2 3" key="1">
    <citation type="submission" date="2019-09" db="EMBL/GenBank/DDBJ databases">
        <title>Photobacterium damselae subsp. damselae CDC-2227-81, a human clinical isolate.</title>
        <authorList>
            <person name="Osorio C.R."/>
        </authorList>
    </citation>
    <scope>NUCLEOTIDE SEQUENCE [LARGE SCALE GENOMIC DNA]</scope>
    <source>
        <strain evidence="2 3">CDC-2227-81</strain>
    </source>
</reference>
<sequence length="319" mass="37255">MGIIQLMLSATTIATFITALLGAPIIGYIQTLITNRSQLNRNIIQALEKRNKFKQYELEILFGCPSNDVLKAIMRDRSSNPVDTIKHMLKVYPYYKSPVKKYFFNMWLNNISIKHYNIFVIFRRCQFAYMLLLPIFIYTIYGNNYNLLIDFCDDYMKSFGLELILNSVILISIMLISFGILKFYYFFLSGLYFLGWNYKSIVVFHKFMGEKIETERQKGYLKCLVTMLSVVLAVGCLYYSAFADSIWALLITIIAIPIFLIIELLISIQPWKDIDNISSNSKTEIKEIKNSIKEFLEFEQNIILAKFKENKENKENKIG</sequence>
<name>A0AAD3ZVB2_PHODD</name>
<dbReference type="AlphaFoldDB" id="A0AAD3ZVB2"/>
<dbReference type="RefSeq" id="WP_151182886.1">
    <property type="nucleotide sequence ID" value="NZ_VZUQ01000068.1"/>
</dbReference>
<gene>
    <name evidence="2" type="ORF">F6450_12355</name>
</gene>
<feature type="transmembrane region" description="Helical" evidence="1">
    <location>
        <begin position="219"/>
        <end position="240"/>
    </location>
</feature>
<dbReference type="EMBL" id="VZUQ01000068">
    <property type="protein sequence ID" value="KAB1179969.1"/>
    <property type="molecule type" value="Genomic_DNA"/>
</dbReference>
<comment type="caution">
    <text evidence="2">The sequence shown here is derived from an EMBL/GenBank/DDBJ whole genome shotgun (WGS) entry which is preliminary data.</text>
</comment>
<evidence type="ECO:0000313" key="2">
    <source>
        <dbReference type="EMBL" id="KAB1179969.1"/>
    </source>
</evidence>
<keyword evidence="1" id="KW-0812">Transmembrane</keyword>
<keyword evidence="1" id="KW-0472">Membrane</keyword>
<evidence type="ECO:0000256" key="1">
    <source>
        <dbReference type="SAM" id="Phobius"/>
    </source>
</evidence>
<proteinExistence type="predicted"/>
<organism evidence="2 3">
    <name type="scientific">Photobacterium damselae subsp. damselae</name>
    <name type="common">Listonella damsela</name>
    <dbReference type="NCBI Taxonomy" id="85581"/>
    <lineage>
        <taxon>Bacteria</taxon>
        <taxon>Pseudomonadati</taxon>
        <taxon>Pseudomonadota</taxon>
        <taxon>Gammaproteobacteria</taxon>
        <taxon>Vibrionales</taxon>
        <taxon>Vibrionaceae</taxon>
        <taxon>Photobacterium</taxon>
    </lineage>
</organism>
<feature type="transmembrane region" description="Helical" evidence="1">
    <location>
        <begin position="6"/>
        <end position="29"/>
    </location>
</feature>
<keyword evidence="1" id="KW-1133">Transmembrane helix</keyword>
<feature type="transmembrane region" description="Helical" evidence="1">
    <location>
        <begin position="168"/>
        <end position="198"/>
    </location>
</feature>
<feature type="transmembrane region" description="Helical" evidence="1">
    <location>
        <begin position="246"/>
        <end position="266"/>
    </location>
</feature>
<evidence type="ECO:0000313" key="3">
    <source>
        <dbReference type="Proteomes" id="UP000480943"/>
    </source>
</evidence>
<accession>A0AAD3ZVB2</accession>